<proteinExistence type="predicted"/>
<reference evidence="3" key="2">
    <citation type="submission" date="2024-09" db="EMBL/GenBank/DDBJ databases">
        <authorList>
            <person name="Veyrier F.J."/>
        </authorList>
    </citation>
    <scope>NUCLEOTIDE SEQUENCE</scope>
    <source>
        <strain evidence="3">17694</strain>
    </source>
</reference>
<dbReference type="AlphaFoldDB" id="A0A8T9MW58"/>
<dbReference type="SUPFAM" id="SSF50199">
    <property type="entry name" value="Staphylococcal nuclease"/>
    <property type="match status" value="1"/>
</dbReference>
<dbReference type="GO" id="GO:0004518">
    <property type="term" value="F:nuclease activity"/>
    <property type="evidence" value="ECO:0007669"/>
    <property type="project" value="InterPro"/>
</dbReference>
<evidence type="ECO:0000313" key="4">
    <source>
        <dbReference type="Proteomes" id="UP000831534"/>
    </source>
</evidence>
<keyword evidence="1" id="KW-0472">Membrane</keyword>
<feature type="transmembrane region" description="Helical" evidence="1">
    <location>
        <begin position="12"/>
        <end position="31"/>
    </location>
</feature>
<sequence>MFPKPNARQRKKLYQTAAALITAAVVAIFGISSGSNSSKEYTGTVIAVTDGDTVRLTDHNGQAQRIRMAFIDAPESAQAHGKASQNALKKMIEGKKVRVEVVDTDQYRRQVARIRINGEDVNFAQIANGHAWHYQSIAKRNQPKDDYTRYETAQAEAKKKRKGLWRDRDALAPWTYRKEKRAGNATE</sequence>
<evidence type="ECO:0000256" key="1">
    <source>
        <dbReference type="SAM" id="Phobius"/>
    </source>
</evidence>
<dbReference type="KEGG" id="ckh:LVJ77_08960"/>
<dbReference type="PROSITE" id="PS50830">
    <property type="entry name" value="TNASE_3"/>
    <property type="match status" value="1"/>
</dbReference>
<feature type="domain" description="TNase-like" evidence="2">
    <location>
        <begin position="39"/>
        <end position="167"/>
    </location>
</feature>
<dbReference type="Pfam" id="PF00565">
    <property type="entry name" value="SNase"/>
    <property type="match status" value="1"/>
</dbReference>
<dbReference type="Gene3D" id="2.40.50.90">
    <property type="match status" value="1"/>
</dbReference>
<gene>
    <name evidence="3" type="ORF">LVJ77_08960</name>
</gene>
<dbReference type="InterPro" id="IPR016071">
    <property type="entry name" value="Staphylococal_nuclease_OB-fold"/>
</dbReference>
<dbReference type="GO" id="GO:0003676">
    <property type="term" value="F:nucleic acid binding"/>
    <property type="evidence" value="ECO:0007669"/>
    <property type="project" value="InterPro"/>
</dbReference>
<dbReference type="PANTHER" id="PTHR12302:SF26">
    <property type="entry name" value="BLR1266 PROTEIN"/>
    <property type="match status" value="1"/>
</dbReference>
<dbReference type="RefSeq" id="WP_051255659.1">
    <property type="nucleotide sequence ID" value="NZ_CP091521.1"/>
</dbReference>
<dbReference type="Proteomes" id="UP000831534">
    <property type="component" value="Chromosome"/>
</dbReference>
<keyword evidence="1" id="KW-1133">Transmembrane helix</keyword>
<protein>
    <submittedName>
        <fullName evidence="3">Thermonuclease family protein</fullName>
    </submittedName>
</protein>
<name>A0A8T9MW58_9NEIS</name>
<reference evidence="3" key="1">
    <citation type="journal article" date="2022" name="Res Sq">
        <title>Evolution of multicellular longitudinally dividing oral cavity symbionts (Neisseriaceae).</title>
        <authorList>
            <person name="Nyongesa S."/>
            <person name="Weber P."/>
            <person name="Bernet E."/>
            <person name="Pullido F."/>
            <person name="Nieckarz M."/>
            <person name="Delaby M."/>
            <person name="Nieves C."/>
            <person name="Viehboeck T."/>
            <person name="Krause N."/>
            <person name="Rivera-Millot A."/>
            <person name="Nakamura A."/>
            <person name="Vischer N."/>
            <person name="VanNieuwenhze M."/>
            <person name="Brun Y."/>
            <person name="Cava F."/>
            <person name="Bulgheresi S."/>
            <person name="Veyrier F."/>
        </authorList>
    </citation>
    <scope>NUCLEOTIDE SEQUENCE</scope>
    <source>
        <strain evidence="3">17694</strain>
    </source>
</reference>
<dbReference type="PANTHER" id="PTHR12302">
    <property type="entry name" value="EBNA2 BINDING PROTEIN P100"/>
    <property type="match status" value="1"/>
</dbReference>
<dbReference type="SMART" id="SM00318">
    <property type="entry name" value="SNc"/>
    <property type="match status" value="1"/>
</dbReference>
<dbReference type="InterPro" id="IPR035437">
    <property type="entry name" value="SNase_OB-fold_sf"/>
</dbReference>
<dbReference type="PROSITE" id="PS01123">
    <property type="entry name" value="TNASE_1"/>
    <property type="match status" value="1"/>
</dbReference>
<dbReference type="EMBL" id="CP091521">
    <property type="protein sequence ID" value="UOP04422.2"/>
    <property type="molecule type" value="Genomic_DNA"/>
</dbReference>
<evidence type="ECO:0000313" key="3">
    <source>
        <dbReference type="EMBL" id="UOP04422.2"/>
    </source>
</evidence>
<evidence type="ECO:0000259" key="2">
    <source>
        <dbReference type="PROSITE" id="PS50830"/>
    </source>
</evidence>
<accession>A0A8T9MW58</accession>
<organism evidence="3 4">
    <name type="scientific">Conchiformibius kuhniae</name>
    <dbReference type="NCBI Taxonomy" id="211502"/>
    <lineage>
        <taxon>Bacteria</taxon>
        <taxon>Pseudomonadati</taxon>
        <taxon>Pseudomonadota</taxon>
        <taxon>Betaproteobacteria</taxon>
        <taxon>Neisseriales</taxon>
        <taxon>Neisseriaceae</taxon>
        <taxon>Conchiformibius</taxon>
    </lineage>
</organism>
<keyword evidence="1" id="KW-0812">Transmembrane</keyword>
<dbReference type="InterPro" id="IPR002071">
    <property type="entry name" value="Thermonucl_AS"/>
</dbReference>
<keyword evidence="4" id="KW-1185">Reference proteome</keyword>